<proteinExistence type="predicted"/>
<evidence type="ECO:0000256" key="1">
    <source>
        <dbReference type="ARBA" id="ARBA00023125"/>
    </source>
</evidence>
<dbReference type="PROSITE" id="PS50935">
    <property type="entry name" value="SSB"/>
    <property type="match status" value="1"/>
</dbReference>
<dbReference type="GO" id="GO:0003697">
    <property type="term" value="F:single-stranded DNA binding"/>
    <property type="evidence" value="ECO:0007669"/>
    <property type="project" value="InterPro"/>
</dbReference>
<feature type="compositionally biased region" description="Basic and acidic residues" evidence="3">
    <location>
        <begin position="120"/>
        <end position="138"/>
    </location>
</feature>
<accession>A0A810PPE1</accession>
<evidence type="ECO:0000256" key="3">
    <source>
        <dbReference type="SAM" id="MobiDB-lite"/>
    </source>
</evidence>
<feature type="region of interest" description="Disordered" evidence="3">
    <location>
        <begin position="104"/>
        <end position="138"/>
    </location>
</feature>
<evidence type="ECO:0000313" key="5">
    <source>
        <dbReference type="Proteomes" id="UP000681343"/>
    </source>
</evidence>
<dbReference type="AlphaFoldDB" id="A0A810PPE1"/>
<dbReference type="Proteomes" id="UP000681343">
    <property type="component" value="Chromosome"/>
</dbReference>
<dbReference type="KEGG" id="vfa:MM35RIKEN_08410"/>
<sequence>MAQVNVIGRITADLELKTSEKSNPYVRFDIAENIGSRQALHTQYFQVCAWGEDANRLMKAHAKKGSLIWVTGSLELEPYTKRDGISIDKRMKILLDNWGFVPVGRGGSSKQEPTPPEPKIPPKQEYDGIDGERDALPG</sequence>
<protein>
    <recommendedName>
        <fullName evidence="6">Single-stranded DNA-binding protein</fullName>
    </recommendedName>
</protein>
<dbReference type="Pfam" id="PF00436">
    <property type="entry name" value="SSB"/>
    <property type="match status" value="1"/>
</dbReference>
<keyword evidence="1 2" id="KW-0238">DNA-binding</keyword>
<dbReference type="InterPro" id="IPR000424">
    <property type="entry name" value="Primosome_PriB/ssb"/>
</dbReference>
<evidence type="ECO:0008006" key="6">
    <source>
        <dbReference type="Google" id="ProtNLM"/>
    </source>
</evidence>
<evidence type="ECO:0000313" key="4">
    <source>
        <dbReference type="EMBL" id="BCK78649.1"/>
    </source>
</evidence>
<dbReference type="SUPFAM" id="SSF50249">
    <property type="entry name" value="Nucleic acid-binding proteins"/>
    <property type="match status" value="1"/>
</dbReference>
<organism evidence="4 5">
    <name type="scientific">Vescimonas fastidiosa</name>
    <dbReference type="NCBI Taxonomy" id="2714353"/>
    <lineage>
        <taxon>Bacteria</taxon>
        <taxon>Bacillati</taxon>
        <taxon>Bacillota</taxon>
        <taxon>Clostridia</taxon>
        <taxon>Eubacteriales</taxon>
        <taxon>Oscillospiraceae</taxon>
        <taxon>Vescimonas</taxon>
    </lineage>
</organism>
<name>A0A810PPE1_9FIRM</name>
<dbReference type="EMBL" id="AP023415">
    <property type="protein sequence ID" value="BCK78649.1"/>
    <property type="molecule type" value="Genomic_DNA"/>
</dbReference>
<dbReference type="Gene3D" id="2.40.50.140">
    <property type="entry name" value="Nucleic acid-binding proteins"/>
    <property type="match status" value="1"/>
</dbReference>
<keyword evidence="5" id="KW-1185">Reference proteome</keyword>
<dbReference type="CDD" id="cd04496">
    <property type="entry name" value="SSB_OBF"/>
    <property type="match status" value="1"/>
</dbReference>
<evidence type="ECO:0000256" key="2">
    <source>
        <dbReference type="PROSITE-ProRule" id="PRU00252"/>
    </source>
</evidence>
<reference evidence="4" key="1">
    <citation type="submission" date="2020-09" db="EMBL/GenBank/DDBJ databases">
        <title>New species isolated from human feces.</title>
        <authorList>
            <person name="Kitahara M."/>
            <person name="Shigeno Y."/>
            <person name="Shime M."/>
            <person name="Matsumoto Y."/>
            <person name="Nakamura S."/>
            <person name="Motooka D."/>
            <person name="Fukuoka S."/>
            <person name="Nishikawa H."/>
            <person name="Benno Y."/>
        </authorList>
    </citation>
    <scope>NUCLEOTIDE SEQUENCE</scope>
    <source>
        <strain evidence="4">MM35</strain>
    </source>
</reference>
<dbReference type="RefSeq" id="WP_212819574.1">
    <property type="nucleotide sequence ID" value="NZ_AP023415.1"/>
</dbReference>
<gene>
    <name evidence="4" type="ORF">MM35RIKEN_08410</name>
</gene>
<dbReference type="InterPro" id="IPR012340">
    <property type="entry name" value="NA-bd_OB-fold"/>
</dbReference>